<comment type="caution">
    <text evidence="6">The sequence shown here is derived from an EMBL/GenBank/DDBJ whole genome shotgun (WGS) entry which is preliminary data.</text>
</comment>
<dbReference type="GO" id="GO:0006629">
    <property type="term" value="P:lipid metabolic process"/>
    <property type="evidence" value="ECO:0007669"/>
    <property type="project" value="InterPro"/>
</dbReference>
<gene>
    <name evidence="6" type="ORF">GUJ93_ZPchr0209g38057</name>
</gene>
<evidence type="ECO:0000256" key="1">
    <source>
        <dbReference type="ARBA" id="ARBA00012247"/>
    </source>
</evidence>
<reference evidence="6" key="2">
    <citation type="submission" date="2021-02" db="EMBL/GenBank/DDBJ databases">
        <authorList>
            <person name="Kimball J.A."/>
            <person name="Haas M.W."/>
            <person name="Macchietto M."/>
            <person name="Kono T."/>
            <person name="Duquette J."/>
            <person name="Shao M."/>
        </authorList>
    </citation>
    <scope>NUCLEOTIDE SEQUENCE</scope>
    <source>
        <tissue evidence="6">Fresh leaf tissue</tissue>
    </source>
</reference>
<dbReference type="EC" id="3.1.4.46" evidence="1"/>
<reference evidence="6" key="1">
    <citation type="journal article" date="2021" name="bioRxiv">
        <title>Whole Genome Assembly and Annotation of Northern Wild Rice, Zizania palustris L., Supports a Whole Genome Duplication in the Zizania Genus.</title>
        <authorList>
            <person name="Haas M."/>
            <person name="Kono T."/>
            <person name="Macchietto M."/>
            <person name="Millas R."/>
            <person name="McGilp L."/>
            <person name="Shao M."/>
            <person name="Duquette J."/>
            <person name="Hirsch C.N."/>
            <person name="Kimball J."/>
        </authorList>
    </citation>
    <scope>NUCLEOTIDE SEQUENCE</scope>
    <source>
        <tissue evidence="6">Fresh leaf tissue</tissue>
    </source>
</reference>
<evidence type="ECO:0000259" key="5">
    <source>
        <dbReference type="PROSITE" id="PS51704"/>
    </source>
</evidence>
<dbReference type="PANTHER" id="PTHR43620">
    <property type="entry name" value="GLYCEROPHOSPHORYL DIESTER PHOSPHODIESTERASE"/>
    <property type="match status" value="1"/>
</dbReference>
<keyword evidence="2" id="KW-0319">Glycerol metabolism</keyword>
<accession>A0A8J5SVS4</accession>
<proteinExistence type="predicted"/>
<dbReference type="PANTHER" id="PTHR43620:SF4">
    <property type="entry name" value="GLYCEROPHOSPHODIESTER PHOSPHODIESTERASE"/>
    <property type="match status" value="1"/>
</dbReference>
<comment type="catalytic activity">
    <reaction evidence="4">
        <text>a sn-glycero-3-phosphodiester + H2O = an alcohol + sn-glycerol 3-phosphate + H(+)</text>
        <dbReference type="Rhea" id="RHEA:12969"/>
        <dbReference type="ChEBI" id="CHEBI:15377"/>
        <dbReference type="ChEBI" id="CHEBI:15378"/>
        <dbReference type="ChEBI" id="CHEBI:30879"/>
        <dbReference type="ChEBI" id="CHEBI:57597"/>
        <dbReference type="ChEBI" id="CHEBI:83408"/>
        <dbReference type="EC" id="3.1.4.46"/>
    </reaction>
</comment>
<evidence type="ECO:0000256" key="2">
    <source>
        <dbReference type="ARBA" id="ARBA00022798"/>
    </source>
</evidence>
<evidence type="ECO:0000256" key="4">
    <source>
        <dbReference type="ARBA" id="ARBA00047512"/>
    </source>
</evidence>
<dbReference type="OrthoDB" id="538821at2759"/>
<name>A0A8J5SVS4_ZIZPA</name>
<dbReference type="PROSITE" id="PS51704">
    <property type="entry name" value="GP_PDE"/>
    <property type="match status" value="1"/>
</dbReference>
<evidence type="ECO:0000256" key="3">
    <source>
        <dbReference type="ARBA" id="ARBA00022801"/>
    </source>
</evidence>
<dbReference type="AlphaFoldDB" id="A0A8J5SVS4"/>
<dbReference type="InterPro" id="IPR030395">
    <property type="entry name" value="GP_PDE_dom"/>
</dbReference>
<evidence type="ECO:0000313" key="6">
    <source>
        <dbReference type="EMBL" id="KAG8081575.1"/>
    </source>
</evidence>
<feature type="domain" description="GP-PDE" evidence="5">
    <location>
        <begin position="53"/>
        <end position="126"/>
    </location>
</feature>
<dbReference type="GO" id="GO:0006071">
    <property type="term" value="P:glycerol metabolic process"/>
    <property type="evidence" value="ECO:0007669"/>
    <property type="project" value="UniProtKB-KW"/>
</dbReference>
<dbReference type="EMBL" id="JAAALK010000173">
    <property type="protein sequence ID" value="KAG8081575.1"/>
    <property type="molecule type" value="Genomic_DNA"/>
</dbReference>
<dbReference type="Pfam" id="PF03009">
    <property type="entry name" value="GDPD"/>
    <property type="match status" value="1"/>
</dbReference>
<evidence type="ECO:0000313" key="7">
    <source>
        <dbReference type="Proteomes" id="UP000729402"/>
    </source>
</evidence>
<keyword evidence="7" id="KW-1185">Reference proteome</keyword>
<dbReference type="Proteomes" id="UP000729402">
    <property type="component" value="Unassembled WGS sequence"/>
</dbReference>
<keyword evidence="3" id="KW-0378">Hydrolase</keyword>
<sequence>MKRSIMKQGTIYSPPGGQAGHSNAVIAAAPLVGVVGGGGRGVETKAPLQTSRPFNIAHRGSNGEIPEETAAAYKRASDEGADFIESDVTATTDGRLVCFHDMTLDDSTDVAHHPEFAGRRRTLDVQ</sequence>
<organism evidence="6 7">
    <name type="scientific">Zizania palustris</name>
    <name type="common">Northern wild rice</name>
    <dbReference type="NCBI Taxonomy" id="103762"/>
    <lineage>
        <taxon>Eukaryota</taxon>
        <taxon>Viridiplantae</taxon>
        <taxon>Streptophyta</taxon>
        <taxon>Embryophyta</taxon>
        <taxon>Tracheophyta</taxon>
        <taxon>Spermatophyta</taxon>
        <taxon>Magnoliopsida</taxon>
        <taxon>Liliopsida</taxon>
        <taxon>Poales</taxon>
        <taxon>Poaceae</taxon>
        <taxon>BOP clade</taxon>
        <taxon>Oryzoideae</taxon>
        <taxon>Oryzeae</taxon>
        <taxon>Zizaniinae</taxon>
        <taxon>Zizania</taxon>
    </lineage>
</organism>
<dbReference type="GO" id="GO:0008889">
    <property type="term" value="F:glycerophosphodiester phosphodiesterase activity"/>
    <property type="evidence" value="ECO:0007669"/>
    <property type="project" value="UniProtKB-EC"/>
</dbReference>
<protein>
    <recommendedName>
        <fullName evidence="1">glycerophosphodiester phosphodiesterase</fullName>
        <ecNumber evidence="1">3.1.4.46</ecNumber>
    </recommendedName>
</protein>